<dbReference type="RefSeq" id="WP_020584254.1">
    <property type="nucleotide sequence ID" value="NZ_JOJP01000001.1"/>
</dbReference>
<organism evidence="3 4">
    <name type="scientific">Endozoicomonas elysicola</name>
    <dbReference type="NCBI Taxonomy" id="305900"/>
    <lineage>
        <taxon>Bacteria</taxon>
        <taxon>Pseudomonadati</taxon>
        <taxon>Pseudomonadota</taxon>
        <taxon>Gammaproteobacteria</taxon>
        <taxon>Oceanospirillales</taxon>
        <taxon>Endozoicomonadaceae</taxon>
        <taxon>Endozoicomonas</taxon>
    </lineage>
</organism>
<name>A0A081K792_9GAMM</name>
<gene>
    <name evidence="3" type="ORF">GV64_03990</name>
</gene>
<dbReference type="AlphaFoldDB" id="A0A081K792"/>
<dbReference type="EMBL" id="JOJP01000001">
    <property type="protein sequence ID" value="KEI70018.1"/>
    <property type="molecule type" value="Genomic_DNA"/>
</dbReference>
<keyword evidence="4" id="KW-1185">Reference proteome</keyword>
<protein>
    <submittedName>
        <fullName evidence="3">Uncharacterized protein</fullName>
    </submittedName>
</protein>
<keyword evidence="2" id="KW-0472">Membrane</keyword>
<accession>A0A081K792</accession>
<evidence type="ECO:0000313" key="4">
    <source>
        <dbReference type="Proteomes" id="UP000027997"/>
    </source>
</evidence>
<proteinExistence type="predicted"/>
<keyword evidence="2" id="KW-1133">Transmembrane helix</keyword>
<dbReference type="Proteomes" id="UP000027997">
    <property type="component" value="Unassembled WGS sequence"/>
</dbReference>
<sequence length="113" mass="11750">MLGIDNTQSTNNSLTQAKVQSSPNKCSGSSWGRSVKNWASKKVTNIGNWLRPDGKSLNKRRVVALVAMCLGGGLFLGAAVTAFATLTGGASFYVPVVVGGGLVFGGYCLGRRP</sequence>
<feature type="transmembrane region" description="Helical" evidence="2">
    <location>
        <begin position="92"/>
        <end position="110"/>
    </location>
</feature>
<feature type="compositionally biased region" description="Polar residues" evidence="1">
    <location>
        <begin position="1"/>
        <end position="32"/>
    </location>
</feature>
<evidence type="ECO:0000313" key="3">
    <source>
        <dbReference type="EMBL" id="KEI70018.1"/>
    </source>
</evidence>
<comment type="caution">
    <text evidence="3">The sequence shown here is derived from an EMBL/GenBank/DDBJ whole genome shotgun (WGS) entry which is preliminary data.</text>
</comment>
<reference evidence="3 4" key="1">
    <citation type="submission" date="2014-06" db="EMBL/GenBank/DDBJ databases">
        <title>Whole Genome Sequences of Three Symbiotic Endozoicomonas Bacteria.</title>
        <authorList>
            <person name="Neave M.J."/>
            <person name="Apprill A."/>
            <person name="Voolstra C.R."/>
        </authorList>
    </citation>
    <scope>NUCLEOTIDE SEQUENCE [LARGE SCALE GENOMIC DNA]</scope>
    <source>
        <strain evidence="3 4">DSM 22380</strain>
    </source>
</reference>
<dbReference type="STRING" id="305900.GV64_03990"/>
<evidence type="ECO:0000256" key="1">
    <source>
        <dbReference type="SAM" id="MobiDB-lite"/>
    </source>
</evidence>
<evidence type="ECO:0000256" key="2">
    <source>
        <dbReference type="SAM" id="Phobius"/>
    </source>
</evidence>
<keyword evidence="2" id="KW-0812">Transmembrane</keyword>
<feature type="transmembrane region" description="Helical" evidence="2">
    <location>
        <begin position="62"/>
        <end position="86"/>
    </location>
</feature>
<feature type="region of interest" description="Disordered" evidence="1">
    <location>
        <begin position="1"/>
        <end position="33"/>
    </location>
</feature>